<evidence type="ECO:0000256" key="1">
    <source>
        <dbReference type="SAM" id="SignalP"/>
    </source>
</evidence>
<dbReference type="RefSeq" id="XP_040712527.1">
    <property type="nucleotide sequence ID" value="XM_040860908.1"/>
</dbReference>
<sequence>MNSHQTSRTILWALIRRCCFLAMLYDSGRGQTRVRAHYQPVSTPSLHPSVTTLLCIMFKTYSVPLKIESYIDGLVLPWIETNLLPPQWSRTTGNSSILDLGINDRHRVRYLDRKTMDQPGHLPRAWLIEISRTDVLHRRPLVERTRCPVLGGRLNTSIGC</sequence>
<dbReference type="InParanoid" id="A0A1Y2DLF2"/>
<feature type="chain" id="PRO_5012960225" description="Secreted protein" evidence="1">
    <location>
        <begin position="31"/>
        <end position="160"/>
    </location>
</feature>
<organism evidence="2 3">
    <name type="scientific">Pseudomassariella vexata</name>
    <dbReference type="NCBI Taxonomy" id="1141098"/>
    <lineage>
        <taxon>Eukaryota</taxon>
        <taxon>Fungi</taxon>
        <taxon>Dikarya</taxon>
        <taxon>Ascomycota</taxon>
        <taxon>Pezizomycotina</taxon>
        <taxon>Sordariomycetes</taxon>
        <taxon>Xylariomycetidae</taxon>
        <taxon>Amphisphaeriales</taxon>
        <taxon>Pseudomassariaceae</taxon>
        <taxon>Pseudomassariella</taxon>
    </lineage>
</organism>
<proteinExistence type="predicted"/>
<evidence type="ECO:0008006" key="4">
    <source>
        <dbReference type="Google" id="ProtNLM"/>
    </source>
</evidence>
<reference evidence="2 3" key="1">
    <citation type="submission" date="2016-07" db="EMBL/GenBank/DDBJ databases">
        <title>Pervasive Adenine N6-methylation of Active Genes in Fungi.</title>
        <authorList>
            <consortium name="DOE Joint Genome Institute"/>
            <person name="Mondo S.J."/>
            <person name="Dannebaum R.O."/>
            <person name="Kuo R.C."/>
            <person name="Labutti K."/>
            <person name="Haridas S."/>
            <person name="Kuo A."/>
            <person name="Salamov A."/>
            <person name="Ahrendt S.R."/>
            <person name="Lipzen A."/>
            <person name="Sullivan W."/>
            <person name="Andreopoulos W.B."/>
            <person name="Clum A."/>
            <person name="Lindquist E."/>
            <person name="Daum C."/>
            <person name="Ramamoorthy G.K."/>
            <person name="Gryganskyi A."/>
            <person name="Culley D."/>
            <person name="Magnuson J.K."/>
            <person name="James T.Y."/>
            <person name="O'Malley M.A."/>
            <person name="Stajich J.E."/>
            <person name="Spatafora J.W."/>
            <person name="Visel A."/>
            <person name="Grigoriev I.V."/>
        </authorList>
    </citation>
    <scope>NUCLEOTIDE SEQUENCE [LARGE SCALE GENOMIC DNA]</scope>
    <source>
        <strain evidence="2 3">CBS 129021</strain>
    </source>
</reference>
<dbReference type="AlphaFoldDB" id="A0A1Y2DLF2"/>
<dbReference type="Proteomes" id="UP000193689">
    <property type="component" value="Unassembled WGS sequence"/>
</dbReference>
<name>A0A1Y2DLF2_9PEZI</name>
<dbReference type="GeneID" id="63777120"/>
<comment type="caution">
    <text evidence="2">The sequence shown here is derived from an EMBL/GenBank/DDBJ whole genome shotgun (WGS) entry which is preliminary data.</text>
</comment>
<evidence type="ECO:0000313" key="2">
    <source>
        <dbReference type="EMBL" id="ORY60093.1"/>
    </source>
</evidence>
<keyword evidence="3" id="KW-1185">Reference proteome</keyword>
<accession>A0A1Y2DLF2</accession>
<keyword evidence="1" id="KW-0732">Signal</keyword>
<feature type="signal peptide" evidence="1">
    <location>
        <begin position="1"/>
        <end position="30"/>
    </location>
</feature>
<protein>
    <recommendedName>
        <fullName evidence="4">Secreted protein</fullName>
    </recommendedName>
</protein>
<evidence type="ECO:0000313" key="3">
    <source>
        <dbReference type="Proteomes" id="UP000193689"/>
    </source>
</evidence>
<dbReference type="EMBL" id="MCFJ01000012">
    <property type="protein sequence ID" value="ORY60093.1"/>
    <property type="molecule type" value="Genomic_DNA"/>
</dbReference>
<gene>
    <name evidence="2" type="ORF">BCR38DRAFT_443917</name>
</gene>
<feature type="non-terminal residue" evidence="2">
    <location>
        <position position="160"/>
    </location>
</feature>